<dbReference type="Proteomes" id="UP000794436">
    <property type="component" value="Unassembled WGS sequence"/>
</dbReference>
<proteinExistence type="predicted"/>
<keyword evidence="1" id="KW-0732">Signal</keyword>
<evidence type="ECO:0008006" key="4">
    <source>
        <dbReference type="Google" id="ProtNLM"/>
    </source>
</evidence>
<evidence type="ECO:0000313" key="3">
    <source>
        <dbReference type="Proteomes" id="UP000794436"/>
    </source>
</evidence>
<organism evidence="2 3">
    <name type="scientific">Pythium oligandrum</name>
    <name type="common">Mycoparasitic fungus</name>
    <dbReference type="NCBI Taxonomy" id="41045"/>
    <lineage>
        <taxon>Eukaryota</taxon>
        <taxon>Sar</taxon>
        <taxon>Stramenopiles</taxon>
        <taxon>Oomycota</taxon>
        <taxon>Peronosporomycetes</taxon>
        <taxon>Pythiales</taxon>
        <taxon>Pythiaceae</taxon>
        <taxon>Pythium</taxon>
    </lineage>
</organism>
<evidence type="ECO:0000256" key="1">
    <source>
        <dbReference type="SAM" id="SignalP"/>
    </source>
</evidence>
<feature type="chain" id="PRO_5035461032" description="Lipoprotein" evidence="1">
    <location>
        <begin position="18"/>
        <end position="189"/>
    </location>
</feature>
<gene>
    <name evidence="2" type="ORF">Poli38472_001482</name>
</gene>
<dbReference type="EMBL" id="SPLM01000001">
    <property type="protein sequence ID" value="TMW69326.1"/>
    <property type="molecule type" value="Genomic_DNA"/>
</dbReference>
<comment type="caution">
    <text evidence="2">The sequence shown here is derived from an EMBL/GenBank/DDBJ whole genome shotgun (WGS) entry which is preliminary data.</text>
</comment>
<evidence type="ECO:0000313" key="2">
    <source>
        <dbReference type="EMBL" id="TMW69326.1"/>
    </source>
</evidence>
<dbReference type="PROSITE" id="PS51257">
    <property type="entry name" value="PROKAR_LIPOPROTEIN"/>
    <property type="match status" value="1"/>
</dbReference>
<protein>
    <recommendedName>
        <fullName evidence="4">Lipoprotein</fullName>
    </recommendedName>
</protein>
<reference evidence="2" key="1">
    <citation type="submission" date="2019-03" db="EMBL/GenBank/DDBJ databases">
        <title>Long read genome sequence of the mycoparasitic Pythium oligandrum ATCC 38472 isolated from sugarbeet rhizosphere.</title>
        <authorList>
            <person name="Gaulin E."/>
        </authorList>
    </citation>
    <scope>NUCLEOTIDE SEQUENCE</scope>
    <source>
        <strain evidence="2">ATCC 38472_TT</strain>
    </source>
</reference>
<dbReference type="AlphaFoldDB" id="A0A8K1CVD9"/>
<keyword evidence="3" id="KW-1185">Reference proteome</keyword>
<name>A0A8K1CVD9_PYTOL</name>
<accession>A0A8K1CVD9</accession>
<feature type="signal peptide" evidence="1">
    <location>
        <begin position="1"/>
        <end position="17"/>
    </location>
</feature>
<sequence>MCRLVTVVMLALLGCYPDQGVVQAALSIPKASDATGPRAAGIAALHAAIQNEPRTISIGDQEFPFYNGPIPRPDSLAEKIRLEEAAALTGNQTQLVKLVAQTASSQVNQGKVTSMESIVSIYDLVTDQLPKPMSTDISDPTFGQERLTTKAMRLRQVRRDEYRETAFELTDAQVSKICGPGVTWRNIRQ</sequence>